<sequence length="1522" mass="171143">MVLFASSDRNFQPKPEKFTALKIMLNKTLPCKECPEWGDQVVPPNNLVLFASSDRDFQPKPEKFTLLKIMLNKTLPCKECPEWGTQLLKIMLNRHCLAKSVRSGELRLVSSVPPNNLVLLLHLTVTFNPNHRSLRHCLAKSVRSGAFRLVSSVPPNNLVLFASSDRDFQPKTEKFTLLKIMLNKTLPAKSVRSGVFRLVSSVPPNNLVLFASSDRDFQPKPEKFTLLKIMLNKTLPCKECPEWGAQALKIMLNKTLPCKECPEWGAQLLKIMLKRHCLVSGVGVEWVLRLVSSVPPNNLVLFASSDRDFQPKPEKFTLLKIMLNKTLPCKKSVRRGSSVPPNNLVLFASSDRDFNQTIEVYVAENHAQQDIALCGVGVSGVLRLVSSVPPNNLVLFASSDRDFQPKPEKFTLLKIMLNKTLPCKECPEWGAQSVRSGELRLVSSVPPNNLVLFASSDRDFQPKPEKFTLLKIMLNKTLPCKECPEWGTQVVPPNYLVLFASSDHDFQPKPEKFTLLKIMLNKTLPCKECRSGELRLVFSVPPNNLVLFASSDLAESHAQQDIALQRVSGVGCSGWFLQSLQIIWFCLLHLTVTFNPNHRSLRQHFRFSDRAFGSFKLIMFSVALAEIMLNKTLPCKECPEWGAQLLKIMLNKTLPCKSVRRGTQVGFFSPSKLLVLFASSDHDFQPKPEKFTLLKIMLNKTLPCKECPEWGAQLLKIMLNKTLPCVRSGELSGVLRLVSSVPPNNLVLFASSDCDFQPKPEKFTLLKIMLNKTLHCKECRRGAQTVLLGSFKLIMFSVALAESHAQQDIALQRVSGVGCSVPPNYLVLFASSDRDFQPKPEKFTLLKIMLNKTLPCKECPEWGAQVVSSVPPNNLVRFASSDLAENHAQQDIALQRVSGLGNSGAENHAQQDIALQRVSGVGCSVPPNYLVLFASSDHDFQPKPEKFTLLKIMLNKTLPCKECPEWGAQLLKIMLNKTLPCKECPEWGAQVVPPNNLVLFASSDRDFQPKPEKFTLLKIMLNKTLPCKECPEWGAQVVPPNNLVLFASSDRDFQPKPEKFTLLKIMLNKTLPCVRSGVLRLVSSVPPNNLVLFASSDRDFQPKPEKFTEIMKKSVFQEGSIWPPETGPFRGGNENQKKSFPSGQVCPQKHEHVRTNALTEVLQRGGDVSDRLEVMGEYYKGKLYRWLLENDVSYTLYLMDKVEEEERGGTFNSQGPSKDSLLSFLDYARSFQEIEDLRKYLCSRKPAPPVASEGEHTVSFGARAKDTWKQIWDSRADGYAAFVLGVKCIINSKMYNLQQYILKQQRAESCPPPAEGCIASATSTLTSSTPVMEEDEELERGMLNLSPSKFYTERSRATSSSLQGPGCVYTNRTYPTATATVSRPDGLAPLKGYWVFILLTWIHLESFSYILCIYTLMFVFAFHPSATVKAPLPVPPQLLAIATKLGIEEQAPNLLRQNSSPHNMAPEKAQGDTAMKYIYCPSRVFSLYNAQGMEKELTWREFQQSDFYDAERDRWIADKRKP</sequence>
<keyword evidence="2" id="KW-0812">Transmembrane</keyword>
<evidence type="ECO:0000313" key="4">
    <source>
        <dbReference type="Proteomes" id="UP000518266"/>
    </source>
</evidence>
<keyword evidence="4" id="KW-1185">Reference proteome</keyword>
<keyword evidence="2" id="KW-1133">Transmembrane helix</keyword>
<dbReference type="Proteomes" id="UP000518266">
    <property type="component" value="Unassembled WGS sequence"/>
</dbReference>
<accession>A0A7J5XGV0</accession>
<proteinExistence type="predicted"/>
<dbReference type="OrthoDB" id="8960663at2759"/>
<protein>
    <submittedName>
        <fullName evidence="3">Uncharacterized protein</fullName>
    </submittedName>
</protein>
<dbReference type="EMBL" id="JAAKFY010000024">
    <property type="protein sequence ID" value="KAF3836161.1"/>
    <property type="molecule type" value="Genomic_DNA"/>
</dbReference>
<name>A0A7J5XGV0_DISMA</name>
<feature type="transmembrane region" description="Helical" evidence="2">
    <location>
        <begin position="1393"/>
        <end position="1422"/>
    </location>
</feature>
<evidence type="ECO:0000256" key="2">
    <source>
        <dbReference type="SAM" id="Phobius"/>
    </source>
</evidence>
<feature type="region of interest" description="Disordered" evidence="1">
    <location>
        <begin position="1123"/>
        <end position="1146"/>
    </location>
</feature>
<reference evidence="3 4" key="1">
    <citation type="submission" date="2020-03" db="EMBL/GenBank/DDBJ databases">
        <title>Dissostichus mawsoni Genome sequencing and assembly.</title>
        <authorList>
            <person name="Park H."/>
        </authorList>
    </citation>
    <scope>NUCLEOTIDE SEQUENCE [LARGE SCALE GENOMIC DNA]</scope>
    <source>
        <strain evidence="3">DM0001</strain>
        <tissue evidence="3">Muscle</tissue>
    </source>
</reference>
<comment type="caution">
    <text evidence="3">The sequence shown here is derived from an EMBL/GenBank/DDBJ whole genome shotgun (WGS) entry which is preliminary data.</text>
</comment>
<organism evidence="3 4">
    <name type="scientific">Dissostichus mawsoni</name>
    <name type="common">Antarctic cod</name>
    <dbReference type="NCBI Taxonomy" id="36200"/>
    <lineage>
        <taxon>Eukaryota</taxon>
        <taxon>Metazoa</taxon>
        <taxon>Chordata</taxon>
        <taxon>Craniata</taxon>
        <taxon>Vertebrata</taxon>
        <taxon>Euteleostomi</taxon>
        <taxon>Actinopterygii</taxon>
        <taxon>Neopterygii</taxon>
        <taxon>Teleostei</taxon>
        <taxon>Neoteleostei</taxon>
        <taxon>Acanthomorphata</taxon>
        <taxon>Eupercaria</taxon>
        <taxon>Perciformes</taxon>
        <taxon>Notothenioidei</taxon>
        <taxon>Nototheniidae</taxon>
        <taxon>Dissostichus</taxon>
    </lineage>
</organism>
<evidence type="ECO:0000313" key="3">
    <source>
        <dbReference type="EMBL" id="KAF3836161.1"/>
    </source>
</evidence>
<keyword evidence="2" id="KW-0472">Membrane</keyword>
<gene>
    <name evidence="3" type="ORF">F7725_028719</name>
</gene>
<evidence type="ECO:0000256" key="1">
    <source>
        <dbReference type="SAM" id="MobiDB-lite"/>
    </source>
</evidence>